<protein>
    <submittedName>
        <fullName evidence="2">Cytochrome c556</fullName>
    </submittedName>
</protein>
<dbReference type="Gene3D" id="1.20.120.10">
    <property type="entry name" value="Cytochrome c/b562"/>
    <property type="match status" value="1"/>
</dbReference>
<dbReference type="InterPro" id="IPR010980">
    <property type="entry name" value="Cyt_c/b562"/>
</dbReference>
<evidence type="ECO:0000256" key="1">
    <source>
        <dbReference type="SAM" id="MobiDB-lite"/>
    </source>
</evidence>
<accession>A0ABR6CG68</accession>
<gene>
    <name evidence="2" type="ORF">HNQ97_006040</name>
</gene>
<dbReference type="Proteomes" id="UP000587524">
    <property type="component" value="Unassembled WGS sequence"/>
</dbReference>
<comment type="caution">
    <text evidence="2">The sequence shown here is derived from an EMBL/GenBank/DDBJ whole genome shotgun (WGS) entry which is preliminary data.</text>
</comment>
<reference evidence="2 3" key="1">
    <citation type="submission" date="2020-08" db="EMBL/GenBank/DDBJ databases">
        <title>Genomic Encyclopedia of Type Strains, Phase IV (KMG-IV): sequencing the most valuable type-strain genomes for metagenomic binning, comparative biology and taxonomic classification.</title>
        <authorList>
            <person name="Goeker M."/>
        </authorList>
    </citation>
    <scope>NUCLEOTIDE SEQUENCE [LARGE SCALE GENOMIC DNA]</scope>
    <source>
        <strain evidence="2 3">DSM 17455</strain>
    </source>
</reference>
<name>A0ABR6CG68_9HYPH</name>
<proteinExistence type="predicted"/>
<feature type="region of interest" description="Disordered" evidence="1">
    <location>
        <begin position="91"/>
        <end position="121"/>
    </location>
</feature>
<organism evidence="2 3">
    <name type="scientific">Aminobacter ciceronei</name>
    <dbReference type="NCBI Taxonomy" id="150723"/>
    <lineage>
        <taxon>Bacteria</taxon>
        <taxon>Pseudomonadati</taxon>
        <taxon>Pseudomonadota</taxon>
        <taxon>Alphaproteobacteria</taxon>
        <taxon>Hyphomicrobiales</taxon>
        <taxon>Phyllobacteriaceae</taxon>
        <taxon>Aminobacter</taxon>
    </lineage>
</organism>
<evidence type="ECO:0000313" key="3">
    <source>
        <dbReference type="Proteomes" id="UP000587524"/>
    </source>
</evidence>
<evidence type="ECO:0000313" key="2">
    <source>
        <dbReference type="EMBL" id="MBA9024005.1"/>
    </source>
</evidence>
<dbReference type="InterPro" id="IPR002321">
    <property type="entry name" value="Cyt_c_II"/>
</dbReference>
<keyword evidence="3" id="KW-1185">Reference proteome</keyword>
<dbReference type="PROSITE" id="PS51009">
    <property type="entry name" value="CYTCII"/>
    <property type="match status" value="1"/>
</dbReference>
<sequence>MKAMAEAAKTIAGMFEGKTDYDATAFKLAAETLRTKSGDALIAEFPRGSVGGSTTAKAEIDQFPDEFAALAHHVQTLAAALSRAADTAPDGITDNMRMKPGTGGMGSSLLGKRAGPTKELDPSEIPAEHVFHLMLQDCTSCHAKFRSKPL</sequence>
<dbReference type="SUPFAM" id="SSF47175">
    <property type="entry name" value="Cytochromes"/>
    <property type="match status" value="1"/>
</dbReference>
<dbReference type="EMBL" id="JACJHZ010000045">
    <property type="protein sequence ID" value="MBA9024005.1"/>
    <property type="molecule type" value="Genomic_DNA"/>
</dbReference>
<dbReference type="Pfam" id="PF01322">
    <property type="entry name" value="Cytochrom_C_2"/>
    <property type="match status" value="1"/>
</dbReference>